<sequence length="164" mass="18800">MSEYMHESNPSYLGSLPVDMKGFIFSKPYTLVLTENKTAFAIVTSKLLKQHAKKAREQVKKEGGGKMDTVKKQMSAHFNHHHKYGDMTIDEILGENKKNFVIDNNTVTKVRIKKRTIDNQGFPETEVHIIMKTNSKKYKLILNEQMQLSEAKPILQQAYGSKVK</sequence>
<dbReference type="EMBL" id="MRZU01000004">
    <property type="protein sequence ID" value="OUJ18233.1"/>
    <property type="molecule type" value="Genomic_DNA"/>
</dbReference>
<keyword evidence="2" id="KW-1185">Reference proteome</keyword>
<comment type="caution">
    <text evidence="1">The sequence shown here is derived from an EMBL/GenBank/DDBJ whole genome shotgun (WGS) entry which is preliminary data.</text>
</comment>
<proteinExistence type="predicted"/>
<organism evidence="1 2">
    <name type="scientific">Methanonatronarchaeum thermophilum</name>
    <dbReference type="NCBI Taxonomy" id="1927129"/>
    <lineage>
        <taxon>Archaea</taxon>
        <taxon>Methanobacteriati</taxon>
        <taxon>Methanobacteriota</taxon>
        <taxon>Methanonatronarchaeia</taxon>
        <taxon>Methanonatronarchaeales</taxon>
        <taxon>Methanonatronarchaeaceae</taxon>
        <taxon>Methanonatronarchaeum</taxon>
    </lineage>
</organism>
<gene>
    <name evidence="1" type="ORF">AMET1_1138</name>
</gene>
<name>A0A1Y3GD38_9EURY</name>
<accession>A0A1Y3GD38</accession>
<protein>
    <submittedName>
        <fullName evidence="1">Uncharacterized protein</fullName>
    </submittedName>
</protein>
<evidence type="ECO:0000313" key="2">
    <source>
        <dbReference type="Proteomes" id="UP000195137"/>
    </source>
</evidence>
<evidence type="ECO:0000313" key="1">
    <source>
        <dbReference type="EMBL" id="OUJ18233.1"/>
    </source>
</evidence>
<reference evidence="1 2" key="1">
    <citation type="submission" date="2016-12" db="EMBL/GenBank/DDBJ databases">
        <title>Discovery of methanogenic haloarchaea.</title>
        <authorList>
            <person name="Sorokin D.Y."/>
            <person name="Makarova K.S."/>
            <person name="Abbas B."/>
            <person name="Ferrer M."/>
            <person name="Golyshin P.N."/>
        </authorList>
    </citation>
    <scope>NUCLEOTIDE SEQUENCE [LARGE SCALE GENOMIC DNA]</scope>
    <source>
        <strain evidence="1">AMET1</strain>
    </source>
</reference>
<dbReference type="AlphaFoldDB" id="A0A1Y3GD38"/>
<dbReference type="Proteomes" id="UP000195137">
    <property type="component" value="Unassembled WGS sequence"/>
</dbReference>